<evidence type="ECO:0000259" key="4">
    <source>
        <dbReference type="PROSITE" id="PS50893"/>
    </source>
</evidence>
<dbReference type="InterPro" id="IPR050166">
    <property type="entry name" value="ABC_transporter_ATP-bind"/>
</dbReference>
<feature type="domain" description="ABC transporter" evidence="4">
    <location>
        <begin position="4"/>
        <end position="242"/>
    </location>
</feature>
<dbReference type="PROSITE" id="PS00211">
    <property type="entry name" value="ABC_TRANSPORTER_1"/>
    <property type="match status" value="1"/>
</dbReference>
<dbReference type="GO" id="GO:0005524">
    <property type="term" value="F:ATP binding"/>
    <property type="evidence" value="ECO:0007669"/>
    <property type="project" value="UniProtKB-KW"/>
</dbReference>
<evidence type="ECO:0000313" key="6">
    <source>
        <dbReference type="Proteomes" id="UP000324781"/>
    </source>
</evidence>
<keyword evidence="1" id="KW-0813">Transport</keyword>
<evidence type="ECO:0000256" key="2">
    <source>
        <dbReference type="ARBA" id="ARBA00022741"/>
    </source>
</evidence>
<keyword evidence="3 5" id="KW-0067">ATP-binding</keyword>
<dbReference type="OrthoDB" id="9801958at2"/>
<dbReference type="AlphaFoldDB" id="A0A1M6JU95"/>
<dbReference type="PANTHER" id="PTHR42788">
    <property type="entry name" value="TAURINE IMPORT ATP-BINDING PROTEIN-RELATED"/>
    <property type="match status" value="1"/>
</dbReference>
<evidence type="ECO:0000313" key="5">
    <source>
        <dbReference type="EMBL" id="SHJ50267.1"/>
    </source>
</evidence>
<accession>A0A1M6JU95</accession>
<gene>
    <name evidence="5" type="ORF">SAMN05444373_10629</name>
</gene>
<dbReference type="SMART" id="SM00382">
    <property type="entry name" value="AAA"/>
    <property type="match status" value="1"/>
</dbReference>
<protein>
    <submittedName>
        <fullName evidence="5">NitT/TauT family transport system ATP-binding protein</fullName>
    </submittedName>
</protein>
<evidence type="ECO:0000256" key="3">
    <source>
        <dbReference type="ARBA" id="ARBA00022840"/>
    </source>
</evidence>
<reference evidence="5 6" key="1">
    <citation type="submission" date="2016-11" db="EMBL/GenBank/DDBJ databases">
        <authorList>
            <person name="Varghese N."/>
            <person name="Submissions S."/>
        </authorList>
    </citation>
    <scope>NUCLEOTIDE SEQUENCE [LARGE SCALE GENOMIC DNA]</scope>
    <source>
        <strain evidence="5 6">DSM 19027</strain>
    </source>
</reference>
<dbReference type="PROSITE" id="PS50893">
    <property type="entry name" value="ABC_TRANSPORTER_2"/>
    <property type="match status" value="1"/>
</dbReference>
<dbReference type="Proteomes" id="UP000324781">
    <property type="component" value="Unassembled WGS sequence"/>
</dbReference>
<proteinExistence type="predicted"/>
<dbReference type="Pfam" id="PF00005">
    <property type="entry name" value="ABC_tran"/>
    <property type="match status" value="1"/>
</dbReference>
<dbReference type="InterPro" id="IPR003593">
    <property type="entry name" value="AAA+_ATPase"/>
</dbReference>
<dbReference type="SUPFAM" id="SSF52540">
    <property type="entry name" value="P-loop containing nucleoside triphosphate hydrolases"/>
    <property type="match status" value="1"/>
</dbReference>
<dbReference type="GO" id="GO:0016887">
    <property type="term" value="F:ATP hydrolysis activity"/>
    <property type="evidence" value="ECO:0007669"/>
    <property type="project" value="InterPro"/>
</dbReference>
<dbReference type="InterPro" id="IPR017871">
    <property type="entry name" value="ABC_transporter-like_CS"/>
</dbReference>
<dbReference type="InterPro" id="IPR027417">
    <property type="entry name" value="P-loop_NTPase"/>
</dbReference>
<dbReference type="EMBL" id="FQZP01000062">
    <property type="protein sequence ID" value="SHJ50267.1"/>
    <property type="molecule type" value="Genomic_DNA"/>
</dbReference>
<dbReference type="Gene3D" id="3.40.50.300">
    <property type="entry name" value="P-loop containing nucleotide triphosphate hydrolases"/>
    <property type="match status" value="1"/>
</dbReference>
<dbReference type="InterPro" id="IPR003439">
    <property type="entry name" value="ABC_transporter-like_ATP-bd"/>
</dbReference>
<keyword evidence="6" id="KW-1185">Reference proteome</keyword>
<name>A0A1M6JU95_9FIRM</name>
<dbReference type="PANTHER" id="PTHR42788:SF2">
    <property type="entry name" value="ABC TRANSPORTER ATP-BINDING PROTEIN"/>
    <property type="match status" value="1"/>
</dbReference>
<dbReference type="CDD" id="cd03293">
    <property type="entry name" value="ABC_NrtD_SsuB_transporters"/>
    <property type="match status" value="1"/>
</dbReference>
<evidence type="ECO:0000256" key="1">
    <source>
        <dbReference type="ARBA" id="ARBA00022448"/>
    </source>
</evidence>
<dbReference type="RefSeq" id="WP_149679563.1">
    <property type="nucleotide sequence ID" value="NZ_FQZP01000062.1"/>
</dbReference>
<keyword evidence="2" id="KW-0547">Nucleotide-binding</keyword>
<sequence length="256" mass="29572">MEQIVAENVSKYYTVPPEKGGRNHERLQVLTNVSFRVERNEFVSILGPSGCGKSTLLRMLAGLDRDYEGTIRMEDVDLKKNRVPVCYMLQKDHLLPWRTLMENVLLPAEIEGADLKKEAEAVRPMLREFGLEEFENYRPHALSGGMRQRAALLRTYRMRGDIMLLDEPFGALDEITRMQMQDWLLDVWGKHRKTVVFVTHNIEEAILLSDRVLVMSPRPGTIVKDIRIDFQRPRNRDMLLGSQFLGYKKDILASLG</sequence>
<organism evidence="5 6">
    <name type="scientific">Thermoclostridium caenicola</name>
    <dbReference type="NCBI Taxonomy" id="659425"/>
    <lineage>
        <taxon>Bacteria</taxon>
        <taxon>Bacillati</taxon>
        <taxon>Bacillota</taxon>
        <taxon>Clostridia</taxon>
        <taxon>Eubacteriales</taxon>
        <taxon>Oscillospiraceae</taxon>
        <taxon>Thermoclostridium</taxon>
    </lineage>
</organism>